<dbReference type="EMBL" id="BARW01020940">
    <property type="protein sequence ID" value="GAI97524.1"/>
    <property type="molecule type" value="Genomic_DNA"/>
</dbReference>
<dbReference type="InterPro" id="IPR010319">
    <property type="entry name" value="Transglutaminase-like_Cys_pept"/>
</dbReference>
<feature type="non-terminal residue" evidence="1">
    <location>
        <position position="270"/>
    </location>
</feature>
<organism evidence="1">
    <name type="scientific">marine sediment metagenome</name>
    <dbReference type="NCBI Taxonomy" id="412755"/>
    <lineage>
        <taxon>unclassified sequences</taxon>
        <taxon>metagenomes</taxon>
        <taxon>ecological metagenomes</taxon>
    </lineage>
</organism>
<gene>
    <name evidence="1" type="ORF">S12H4_35280</name>
</gene>
<proteinExistence type="predicted"/>
<sequence>TDNSLLELSVKSSDGVIIADTIQTSHSSKNIPNLEYNWKYNGYYNTLILPDIDFLYDYYSSLERLVVEDYTVYIFDVYDNQYIDLVAERLLALTDAPDNVDVINFAASFIQSLQYAKDDENDSTCEYPRYPVEMLKDAQGDCEDKAMLTAALLDNMDYDVSLIRLPNHMAVGVHLDENLSEYEYYADGYYFLETTQNRSNLGKVPDEYEGIANVTVYPLSSRSILLHGWKNATRISSSDGSDYVKIKILIENLGRKTAKNFEVKGAFFNQ</sequence>
<dbReference type="Gene3D" id="3.10.620.30">
    <property type="match status" value="1"/>
</dbReference>
<comment type="caution">
    <text evidence="1">The sequence shown here is derived from an EMBL/GenBank/DDBJ whole genome shotgun (WGS) entry which is preliminary data.</text>
</comment>
<protein>
    <submittedName>
        <fullName evidence="1">Uncharacterized protein</fullName>
    </submittedName>
</protein>
<dbReference type="PANTHER" id="PTHR39327:SF1">
    <property type="entry name" value="BLR5470 PROTEIN"/>
    <property type="match status" value="1"/>
</dbReference>
<accession>X1UYU0</accession>
<evidence type="ECO:0000313" key="1">
    <source>
        <dbReference type="EMBL" id="GAI97524.1"/>
    </source>
</evidence>
<reference evidence="1" key="1">
    <citation type="journal article" date="2014" name="Front. Microbiol.">
        <title>High frequency of phylogenetically diverse reductive dehalogenase-homologous genes in deep subseafloor sedimentary metagenomes.</title>
        <authorList>
            <person name="Kawai M."/>
            <person name="Futagami T."/>
            <person name="Toyoda A."/>
            <person name="Takaki Y."/>
            <person name="Nishi S."/>
            <person name="Hori S."/>
            <person name="Arai W."/>
            <person name="Tsubouchi T."/>
            <person name="Morono Y."/>
            <person name="Uchiyama I."/>
            <person name="Ito T."/>
            <person name="Fujiyama A."/>
            <person name="Inagaki F."/>
            <person name="Takami H."/>
        </authorList>
    </citation>
    <scope>NUCLEOTIDE SEQUENCE</scope>
    <source>
        <strain evidence="1">Expedition CK06-06</strain>
    </source>
</reference>
<feature type="non-terminal residue" evidence="1">
    <location>
        <position position="1"/>
    </location>
</feature>
<name>X1UYU0_9ZZZZ</name>
<dbReference type="AlphaFoldDB" id="X1UYU0"/>
<dbReference type="PANTHER" id="PTHR39327">
    <property type="match status" value="1"/>
</dbReference>